<dbReference type="GO" id="GO:0022857">
    <property type="term" value="F:transmembrane transporter activity"/>
    <property type="evidence" value="ECO:0007669"/>
    <property type="project" value="InterPro"/>
</dbReference>
<evidence type="ECO:0000256" key="6">
    <source>
        <dbReference type="ARBA" id="ARBA00022989"/>
    </source>
</evidence>
<dbReference type="CDD" id="cd17319">
    <property type="entry name" value="MFS_ExuT_GudP_like"/>
    <property type="match status" value="1"/>
</dbReference>
<proteinExistence type="inferred from homology"/>
<protein>
    <submittedName>
        <fullName evidence="11">Major facilitator superfamily transporter phthalate permease</fullName>
    </submittedName>
</protein>
<comment type="similarity">
    <text evidence="8">Belongs to the major facilitator superfamily. Phthalate permease family.</text>
</comment>
<dbReference type="InterPro" id="IPR011701">
    <property type="entry name" value="MFS"/>
</dbReference>
<dbReference type="GO" id="GO:0005886">
    <property type="term" value="C:plasma membrane"/>
    <property type="evidence" value="ECO:0007669"/>
    <property type="project" value="UniProtKB-SubCell"/>
</dbReference>
<dbReference type="InterPro" id="IPR000849">
    <property type="entry name" value="Sugar_P_transporter"/>
</dbReference>
<feature type="transmembrane region" description="Helical" evidence="9">
    <location>
        <begin position="385"/>
        <end position="409"/>
    </location>
</feature>
<dbReference type="PANTHER" id="PTHR11662">
    <property type="entry name" value="SOLUTE CARRIER FAMILY 17"/>
    <property type="match status" value="1"/>
</dbReference>
<keyword evidence="7 9" id="KW-0472">Membrane</keyword>
<dbReference type="InterPro" id="IPR050382">
    <property type="entry name" value="MFS_Na/Anion_cotransporter"/>
</dbReference>
<keyword evidence="2" id="KW-0813">Transport</keyword>
<dbReference type="Proteomes" id="UP000272627">
    <property type="component" value="Unassembled WGS sequence"/>
</dbReference>
<evidence type="ECO:0000256" key="4">
    <source>
        <dbReference type="ARBA" id="ARBA00022519"/>
    </source>
</evidence>
<feature type="transmembrane region" description="Helical" evidence="9">
    <location>
        <begin position="293"/>
        <end position="317"/>
    </location>
</feature>
<dbReference type="NCBIfam" id="TIGR00893">
    <property type="entry name" value="2A0114"/>
    <property type="match status" value="1"/>
</dbReference>
<dbReference type="PIRSF" id="PIRSF002808">
    <property type="entry name" value="Hexose_phosphate_transp"/>
    <property type="match status" value="1"/>
</dbReference>
<dbReference type="GO" id="GO:0005975">
    <property type="term" value="P:carbohydrate metabolic process"/>
    <property type="evidence" value="ECO:0007669"/>
    <property type="project" value="UniProtKB-ARBA"/>
</dbReference>
<evidence type="ECO:0000256" key="5">
    <source>
        <dbReference type="ARBA" id="ARBA00022692"/>
    </source>
</evidence>
<sequence length="467" mass="50631">MSGSSTMQKSKPTHVRYLILLMLFLVTTINYADRATIAIAGSSIQKDLGITPVTLGYIFSAFGWAYVAGQIPGGWLLDRFGSKKVYAMSIFTWSLFTLLQGYVGEFGISTAIVALFMLRFLVGLAEAPSFPGNARIVAAWFPTAERGTASAIFNSAQYFATVLFAPLMGWIVYTYGWQHVFVVMGAVGILFSMIWMKVIYGPRNHPMINEAELEHISSNGALVDLDQDKGKGAQKTASSGPKWDYIRQLLTNRMMLGIYLSQYCINGITYFFLTWFPVYLVQERGMTILKAGIIASLPAICGFIGGVLGGIISDYLLRKGHSLTFARKAPIIGGLLLSTSIVTCNYVDIEWVVVGFMALAFFGKGVGALGWAVMSDVSPKQIAGLSGGLFNTFGNIASITTPIVIGYIISSTGSFKWALVFVGANALLAVISYIFIVGEIKRVELKEPPAKGPLLNDSVSDLSEAKS</sequence>
<keyword evidence="6 9" id="KW-1133">Transmembrane helix</keyword>
<dbReference type="InterPro" id="IPR036259">
    <property type="entry name" value="MFS_trans_sf"/>
</dbReference>
<feature type="transmembrane region" description="Helical" evidence="9">
    <location>
        <begin position="151"/>
        <end position="173"/>
    </location>
</feature>
<dbReference type="PANTHER" id="PTHR11662:SF399">
    <property type="entry name" value="FI19708P1-RELATED"/>
    <property type="match status" value="1"/>
</dbReference>
<evidence type="ECO:0000256" key="9">
    <source>
        <dbReference type="SAM" id="Phobius"/>
    </source>
</evidence>
<dbReference type="AlphaFoldDB" id="A0A3M3AII9"/>
<accession>A0A3M3AII9</accession>
<dbReference type="EMBL" id="RBOA01000229">
    <property type="protein sequence ID" value="RMM00300.1"/>
    <property type="molecule type" value="Genomic_DNA"/>
</dbReference>
<feature type="transmembrane region" description="Helical" evidence="9">
    <location>
        <begin position="415"/>
        <end position="436"/>
    </location>
</feature>
<evidence type="ECO:0000256" key="1">
    <source>
        <dbReference type="ARBA" id="ARBA00004429"/>
    </source>
</evidence>
<keyword evidence="3" id="KW-1003">Cell membrane</keyword>
<comment type="subcellular location">
    <subcellularLocation>
        <location evidence="1">Cell inner membrane</location>
        <topology evidence="1">Multi-pass membrane protein</topology>
    </subcellularLocation>
</comment>
<evidence type="ECO:0000256" key="3">
    <source>
        <dbReference type="ARBA" id="ARBA00022475"/>
    </source>
</evidence>
<feature type="transmembrane region" description="Helical" evidence="9">
    <location>
        <begin position="50"/>
        <end position="73"/>
    </location>
</feature>
<feature type="transmembrane region" description="Helical" evidence="9">
    <location>
        <begin position="256"/>
        <end position="281"/>
    </location>
</feature>
<feature type="domain" description="Major facilitator superfamily (MFS) profile" evidence="10">
    <location>
        <begin position="19"/>
        <end position="441"/>
    </location>
</feature>
<evidence type="ECO:0000313" key="12">
    <source>
        <dbReference type="Proteomes" id="UP000272627"/>
    </source>
</evidence>
<feature type="transmembrane region" description="Helical" evidence="9">
    <location>
        <begin position="353"/>
        <end position="373"/>
    </location>
</feature>
<dbReference type="GO" id="GO:0019752">
    <property type="term" value="P:carboxylic acid metabolic process"/>
    <property type="evidence" value="ECO:0007669"/>
    <property type="project" value="UniProtKB-ARBA"/>
</dbReference>
<dbReference type="Pfam" id="PF07690">
    <property type="entry name" value="MFS_1"/>
    <property type="match status" value="1"/>
</dbReference>
<dbReference type="InterPro" id="IPR020846">
    <property type="entry name" value="MFS_dom"/>
</dbReference>
<evidence type="ECO:0000256" key="8">
    <source>
        <dbReference type="ARBA" id="ARBA00038514"/>
    </source>
</evidence>
<organism evidence="11 12">
    <name type="scientific">Pseudomonas amygdali pv. eriobotryae</name>
    <dbReference type="NCBI Taxonomy" id="129137"/>
    <lineage>
        <taxon>Bacteria</taxon>
        <taxon>Pseudomonadati</taxon>
        <taxon>Pseudomonadota</taxon>
        <taxon>Gammaproteobacteria</taxon>
        <taxon>Pseudomonadales</taxon>
        <taxon>Pseudomonadaceae</taxon>
        <taxon>Pseudomonas</taxon>
        <taxon>Pseudomonas amygdali</taxon>
    </lineage>
</organism>
<evidence type="ECO:0000313" key="11">
    <source>
        <dbReference type="EMBL" id="RMM00300.1"/>
    </source>
</evidence>
<dbReference type="Gene3D" id="1.20.1250.20">
    <property type="entry name" value="MFS general substrate transporter like domains"/>
    <property type="match status" value="2"/>
</dbReference>
<evidence type="ECO:0000256" key="7">
    <source>
        <dbReference type="ARBA" id="ARBA00023136"/>
    </source>
</evidence>
<evidence type="ECO:0000259" key="10">
    <source>
        <dbReference type="PROSITE" id="PS50850"/>
    </source>
</evidence>
<dbReference type="FunFam" id="1.20.1250.20:FF:000010">
    <property type="entry name" value="Probable glucarate transporter"/>
    <property type="match status" value="1"/>
</dbReference>
<comment type="caution">
    <text evidence="11">The sequence shown here is derived from an EMBL/GenBank/DDBJ whole genome shotgun (WGS) entry which is preliminary data.</text>
</comment>
<dbReference type="PROSITE" id="PS50850">
    <property type="entry name" value="MFS"/>
    <property type="match status" value="1"/>
</dbReference>
<dbReference type="SUPFAM" id="SSF103473">
    <property type="entry name" value="MFS general substrate transporter"/>
    <property type="match status" value="1"/>
</dbReference>
<name>A0A3M3AII9_PSEA0</name>
<evidence type="ECO:0000256" key="2">
    <source>
        <dbReference type="ARBA" id="ARBA00022448"/>
    </source>
</evidence>
<dbReference type="FunFam" id="1.20.1250.20:FF:000006">
    <property type="entry name" value="MFS transporter"/>
    <property type="match status" value="1"/>
</dbReference>
<feature type="transmembrane region" description="Helical" evidence="9">
    <location>
        <begin position="85"/>
        <end position="102"/>
    </location>
</feature>
<keyword evidence="5 9" id="KW-0812">Transmembrane</keyword>
<reference evidence="11 12" key="1">
    <citation type="submission" date="2018-08" db="EMBL/GenBank/DDBJ databases">
        <title>Recombination of ecologically and evolutionarily significant loci maintains genetic cohesion in the Pseudomonas syringae species complex.</title>
        <authorList>
            <person name="Dillon M."/>
            <person name="Thakur S."/>
            <person name="Almeida R.N.D."/>
            <person name="Weir B.S."/>
            <person name="Guttman D.S."/>
        </authorList>
    </citation>
    <scope>NUCLEOTIDE SEQUENCE [LARGE SCALE GENOMIC DNA]</scope>
    <source>
        <strain evidence="11 12">ICMP 8636</strain>
    </source>
</reference>
<gene>
    <name evidence="11" type="ORF">ALQ86_05722</name>
</gene>
<feature type="transmembrane region" description="Helical" evidence="9">
    <location>
        <begin position="179"/>
        <end position="200"/>
    </location>
</feature>
<keyword evidence="4" id="KW-0997">Cell inner membrane</keyword>